<dbReference type="InterPro" id="IPR000792">
    <property type="entry name" value="Tscrpt_reg_LuxR_C"/>
</dbReference>
<organism evidence="8 9">
    <name type="scientific">Luteolibacter arcticus</name>
    <dbReference type="NCBI Taxonomy" id="1581411"/>
    <lineage>
        <taxon>Bacteria</taxon>
        <taxon>Pseudomonadati</taxon>
        <taxon>Verrucomicrobiota</taxon>
        <taxon>Verrucomicrobiia</taxon>
        <taxon>Verrucomicrobiales</taxon>
        <taxon>Verrucomicrobiaceae</taxon>
        <taxon>Luteolibacter</taxon>
    </lineage>
</organism>
<dbReference type="InterPro" id="IPR016032">
    <property type="entry name" value="Sig_transdc_resp-reg_C-effctor"/>
</dbReference>
<evidence type="ECO:0000259" key="6">
    <source>
        <dbReference type="PROSITE" id="PS50043"/>
    </source>
</evidence>
<dbReference type="PROSITE" id="PS50110">
    <property type="entry name" value="RESPONSE_REGULATORY"/>
    <property type="match status" value="1"/>
</dbReference>
<protein>
    <submittedName>
        <fullName evidence="8">Response regulator transcription factor</fullName>
    </submittedName>
</protein>
<evidence type="ECO:0000256" key="5">
    <source>
        <dbReference type="PROSITE-ProRule" id="PRU00169"/>
    </source>
</evidence>
<dbReference type="Pfam" id="PF00072">
    <property type="entry name" value="Response_reg"/>
    <property type="match status" value="1"/>
</dbReference>
<evidence type="ECO:0000259" key="7">
    <source>
        <dbReference type="PROSITE" id="PS50110"/>
    </source>
</evidence>
<dbReference type="InterPro" id="IPR039420">
    <property type="entry name" value="WalR-like"/>
</dbReference>
<gene>
    <name evidence="8" type="ORF">OKA05_01460</name>
</gene>
<dbReference type="SUPFAM" id="SSF52172">
    <property type="entry name" value="CheY-like"/>
    <property type="match status" value="1"/>
</dbReference>
<keyword evidence="4" id="KW-0804">Transcription</keyword>
<dbReference type="SMART" id="SM00448">
    <property type="entry name" value="REC"/>
    <property type="match status" value="1"/>
</dbReference>
<dbReference type="EMBL" id="JAPDDT010000001">
    <property type="protein sequence ID" value="MCW1921199.1"/>
    <property type="molecule type" value="Genomic_DNA"/>
</dbReference>
<dbReference type="PROSITE" id="PS50043">
    <property type="entry name" value="HTH_LUXR_2"/>
    <property type="match status" value="1"/>
</dbReference>
<dbReference type="Proteomes" id="UP001320876">
    <property type="component" value="Unassembled WGS sequence"/>
</dbReference>
<dbReference type="SMART" id="SM00421">
    <property type="entry name" value="HTH_LUXR"/>
    <property type="match status" value="1"/>
</dbReference>
<keyword evidence="2" id="KW-0805">Transcription regulation</keyword>
<accession>A0ABT3GCB4</accession>
<evidence type="ECO:0000256" key="4">
    <source>
        <dbReference type="ARBA" id="ARBA00023163"/>
    </source>
</evidence>
<feature type="domain" description="Response regulatory" evidence="7">
    <location>
        <begin position="32"/>
        <end position="148"/>
    </location>
</feature>
<evidence type="ECO:0000313" key="9">
    <source>
        <dbReference type="Proteomes" id="UP001320876"/>
    </source>
</evidence>
<feature type="domain" description="HTH luxR-type" evidence="6">
    <location>
        <begin position="172"/>
        <end position="236"/>
    </location>
</feature>
<evidence type="ECO:0000313" key="8">
    <source>
        <dbReference type="EMBL" id="MCW1921199.1"/>
    </source>
</evidence>
<dbReference type="InterPro" id="IPR011006">
    <property type="entry name" value="CheY-like_superfamily"/>
</dbReference>
<dbReference type="SUPFAM" id="SSF46894">
    <property type="entry name" value="C-terminal effector domain of the bipartite response regulators"/>
    <property type="match status" value="1"/>
</dbReference>
<dbReference type="InterPro" id="IPR058245">
    <property type="entry name" value="NreC/VraR/RcsB-like_REC"/>
</dbReference>
<evidence type="ECO:0000256" key="3">
    <source>
        <dbReference type="ARBA" id="ARBA00023125"/>
    </source>
</evidence>
<dbReference type="PANTHER" id="PTHR43214:SF41">
    <property type="entry name" value="NITRATE_NITRITE RESPONSE REGULATOR PROTEIN NARP"/>
    <property type="match status" value="1"/>
</dbReference>
<sequence length="236" mass="25582">MNDFDAFPGAIDALASHAQAEVVKKAEVPVITVAIVEDDERIRRSLTTILGRQKDITCIASFPSAEAALEELPKLQPRVLLMDVNLPGIDGVECVRRLSGKLRATQILMLTVHEDSDVIFNSLAAGAKGYLLKPPRAAELIAAVHDVIAGGSPMTSVIARKVVQSFAQGPPSPKETDKLSPRETEILDLLSKGYAYKEIAADLNVSYSTVHTHIERIYDKLHVHSRSHAVAKYLGG</sequence>
<keyword evidence="3" id="KW-0238">DNA-binding</keyword>
<evidence type="ECO:0000256" key="1">
    <source>
        <dbReference type="ARBA" id="ARBA00022553"/>
    </source>
</evidence>
<keyword evidence="9" id="KW-1185">Reference proteome</keyword>
<keyword evidence="1 5" id="KW-0597">Phosphoprotein</keyword>
<proteinExistence type="predicted"/>
<evidence type="ECO:0000256" key="2">
    <source>
        <dbReference type="ARBA" id="ARBA00023015"/>
    </source>
</evidence>
<name>A0ABT3GCB4_9BACT</name>
<reference evidence="8 9" key="1">
    <citation type="submission" date="2022-10" db="EMBL/GenBank/DDBJ databases">
        <title>Luteolibacter arcticus strain CCTCC AB 2014275, whole genome shotgun sequencing project.</title>
        <authorList>
            <person name="Zhao G."/>
            <person name="Shen L."/>
        </authorList>
    </citation>
    <scope>NUCLEOTIDE SEQUENCE [LARGE SCALE GENOMIC DNA]</scope>
    <source>
        <strain evidence="8 9">CCTCC AB 2014275</strain>
    </source>
</reference>
<dbReference type="InterPro" id="IPR001789">
    <property type="entry name" value="Sig_transdc_resp-reg_receiver"/>
</dbReference>
<dbReference type="PRINTS" id="PR00038">
    <property type="entry name" value="HTHLUXR"/>
</dbReference>
<dbReference type="Gene3D" id="3.40.50.2300">
    <property type="match status" value="1"/>
</dbReference>
<dbReference type="PANTHER" id="PTHR43214">
    <property type="entry name" value="TWO-COMPONENT RESPONSE REGULATOR"/>
    <property type="match status" value="1"/>
</dbReference>
<dbReference type="CDD" id="cd06170">
    <property type="entry name" value="LuxR_C_like"/>
    <property type="match status" value="1"/>
</dbReference>
<dbReference type="CDD" id="cd17535">
    <property type="entry name" value="REC_NarL-like"/>
    <property type="match status" value="1"/>
</dbReference>
<dbReference type="PROSITE" id="PS00622">
    <property type="entry name" value="HTH_LUXR_1"/>
    <property type="match status" value="1"/>
</dbReference>
<feature type="modified residue" description="4-aspartylphosphate" evidence="5">
    <location>
        <position position="83"/>
    </location>
</feature>
<dbReference type="Pfam" id="PF00196">
    <property type="entry name" value="GerE"/>
    <property type="match status" value="1"/>
</dbReference>
<comment type="caution">
    <text evidence="8">The sequence shown here is derived from an EMBL/GenBank/DDBJ whole genome shotgun (WGS) entry which is preliminary data.</text>
</comment>
<dbReference type="RefSeq" id="WP_264485308.1">
    <property type="nucleotide sequence ID" value="NZ_JAPDDT010000001.1"/>
</dbReference>